<keyword evidence="1" id="KW-0732">Signal</keyword>
<dbReference type="PRINTS" id="PR01400">
    <property type="entry name" value="TACYTOLYSIN"/>
</dbReference>
<feature type="signal peptide" evidence="1">
    <location>
        <begin position="1"/>
        <end position="27"/>
    </location>
</feature>
<dbReference type="Pfam" id="PF01289">
    <property type="entry name" value="Thiol_cytolysin"/>
    <property type="match status" value="1"/>
</dbReference>
<name>A0ABW3B424_9FLAO</name>
<dbReference type="RefSeq" id="WP_379933978.1">
    <property type="nucleotide sequence ID" value="NZ_JBHTHY010000006.1"/>
</dbReference>
<dbReference type="InterPro" id="IPR001869">
    <property type="entry name" value="Thiol_cytolysin"/>
</dbReference>
<gene>
    <name evidence="2" type="ORF">ACFQZJ_08925</name>
</gene>
<reference evidence="3" key="1">
    <citation type="journal article" date="2019" name="Int. J. Syst. Evol. Microbiol.">
        <title>The Global Catalogue of Microorganisms (GCM) 10K type strain sequencing project: providing services to taxonomists for standard genome sequencing and annotation.</title>
        <authorList>
            <consortium name="The Broad Institute Genomics Platform"/>
            <consortium name="The Broad Institute Genome Sequencing Center for Infectious Disease"/>
            <person name="Wu L."/>
            <person name="Ma J."/>
        </authorList>
    </citation>
    <scope>NUCLEOTIDE SEQUENCE [LARGE SCALE GENOMIC DNA]</scope>
    <source>
        <strain evidence="3">CCUG 61948</strain>
    </source>
</reference>
<comment type="caution">
    <text evidence="2">The sequence shown here is derived from an EMBL/GenBank/DDBJ whole genome shotgun (WGS) entry which is preliminary data.</text>
</comment>
<proteinExistence type="predicted"/>
<evidence type="ECO:0000313" key="2">
    <source>
        <dbReference type="EMBL" id="MFD0797581.1"/>
    </source>
</evidence>
<dbReference type="InterPro" id="IPR036359">
    <property type="entry name" value="Thiol_cytolysin_sf"/>
</dbReference>
<evidence type="ECO:0000313" key="3">
    <source>
        <dbReference type="Proteomes" id="UP001597012"/>
    </source>
</evidence>
<dbReference type="EMBL" id="JBHTHY010000006">
    <property type="protein sequence ID" value="MFD0797581.1"/>
    <property type="molecule type" value="Genomic_DNA"/>
</dbReference>
<keyword evidence="3" id="KW-1185">Reference proteome</keyword>
<dbReference type="Proteomes" id="UP001597012">
    <property type="component" value="Unassembled WGS sequence"/>
</dbReference>
<dbReference type="Gene3D" id="3.90.840.10">
    <property type="entry name" value="Thiol-activated cytolysin superfamily/Thiol-activated cytolysin, alpha-beta domain"/>
    <property type="match status" value="1"/>
</dbReference>
<dbReference type="Gene3D" id="3.40.30.40">
    <property type="entry name" value="Perfringolysin"/>
    <property type="match status" value="1"/>
</dbReference>
<dbReference type="SUPFAM" id="SSF56978">
    <property type="entry name" value="Perfringolysin"/>
    <property type="match status" value="1"/>
</dbReference>
<evidence type="ECO:0000256" key="1">
    <source>
        <dbReference type="SAM" id="SignalP"/>
    </source>
</evidence>
<organism evidence="2 3">
    <name type="scientific">Maribacter chungangensis</name>
    <dbReference type="NCBI Taxonomy" id="1069117"/>
    <lineage>
        <taxon>Bacteria</taxon>
        <taxon>Pseudomonadati</taxon>
        <taxon>Bacteroidota</taxon>
        <taxon>Flavobacteriia</taxon>
        <taxon>Flavobacteriales</taxon>
        <taxon>Flavobacteriaceae</taxon>
        <taxon>Maribacter</taxon>
    </lineage>
</organism>
<accession>A0ABW3B424</accession>
<dbReference type="Gene3D" id="3.30.1040.20">
    <property type="match status" value="1"/>
</dbReference>
<dbReference type="InterPro" id="IPR036363">
    <property type="entry name" value="Thiol_cytolysin_ab_sf"/>
</dbReference>
<feature type="chain" id="PRO_5046675577" evidence="1">
    <location>
        <begin position="28"/>
        <end position="623"/>
    </location>
</feature>
<protein>
    <submittedName>
        <fullName evidence="2">Thiol-activated cytolysin family protein</fullName>
    </submittedName>
</protein>
<sequence length="623" mass="67285">MKTRSIVQNLLTLHLLFFLCLSCSSDAGEANDGTVPNPEPEPETIDLEAEFSNVIGSAGELPDPEIQNETLATNEANEIIENAVWNCTTTTYDVKKSGGTGRDGFPLFNPNASVIYPGSLLQGKSLKKATPDVIAVERAGGTISYNLNNGNLASSFTVDKVAKSSIQDAMNNIIASSPADLPANFSFNYSQVQSREALALSMGVDFENAFAEVSADFDFSTEREYNRILVELKQNFYTMSFDIPTSLKGLFADSVTPNDLAKYVQDGNPATYISDVSYGRIYYMLVESTSSYAEMNLAVESEFNAVVGKTEVDIDASALRELSEVKIKVMAFGGESSSTIRTIGGNLSELVNLLAESSTISTGLPLSYVVRSVDTNQIVGVQLATTYDVTECSPAPAGGEPVHTAHWKGQVLSRMGPVGAAFALRGTEFILISEDGKRYMRSFEAQLEGPFPLSELFDGEVPFGDDGIGAACNLEGNRAGEDYTIMVMSQNGLFYNYAAGGEWKNWQSNIEDLANGDNPLAISGVGAMLFNFKDPMGPSSRFMFNRVGSQYALYRNNPNSFTQLFNRTQWGIDDSIPFDVGAGIGFYLGNTRQFILFDITGTQYVISNGGSGSGDVPLGPFDL</sequence>